<comment type="cofactor">
    <cofactor evidence="1">
        <name>FAD</name>
        <dbReference type="ChEBI" id="CHEBI:57692"/>
    </cofactor>
</comment>
<gene>
    <name evidence="6" type="ORF">BJY01DRAFT_242390</name>
</gene>
<evidence type="ECO:0000256" key="3">
    <source>
        <dbReference type="ARBA" id="ARBA00022827"/>
    </source>
</evidence>
<dbReference type="PANTHER" id="PTHR43004">
    <property type="entry name" value="TRK SYSTEM POTASSIUM UPTAKE PROTEIN"/>
    <property type="match status" value="1"/>
</dbReference>
<keyword evidence="4" id="KW-0560">Oxidoreductase</keyword>
<proteinExistence type="predicted"/>
<dbReference type="SUPFAM" id="SSF51905">
    <property type="entry name" value="FAD/NAD(P)-binding domain"/>
    <property type="match status" value="1"/>
</dbReference>
<evidence type="ECO:0000256" key="4">
    <source>
        <dbReference type="ARBA" id="ARBA00023002"/>
    </source>
</evidence>
<evidence type="ECO:0000313" key="6">
    <source>
        <dbReference type="EMBL" id="KAL2857318.1"/>
    </source>
</evidence>
<dbReference type="PRINTS" id="PR00420">
    <property type="entry name" value="RNGMNOXGNASE"/>
</dbReference>
<keyword evidence="7" id="KW-1185">Reference proteome</keyword>
<organism evidence="6 7">
    <name type="scientific">Aspergillus pseudoustus</name>
    <dbReference type="NCBI Taxonomy" id="1810923"/>
    <lineage>
        <taxon>Eukaryota</taxon>
        <taxon>Fungi</taxon>
        <taxon>Dikarya</taxon>
        <taxon>Ascomycota</taxon>
        <taxon>Pezizomycotina</taxon>
        <taxon>Eurotiomycetes</taxon>
        <taxon>Eurotiomycetidae</taxon>
        <taxon>Eurotiales</taxon>
        <taxon>Aspergillaceae</taxon>
        <taxon>Aspergillus</taxon>
        <taxon>Aspergillus subgen. Nidulantes</taxon>
    </lineage>
</organism>
<dbReference type="Gene3D" id="3.50.50.60">
    <property type="entry name" value="FAD/NAD(P)-binding domain"/>
    <property type="match status" value="1"/>
</dbReference>
<evidence type="ECO:0000256" key="2">
    <source>
        <dbReference type="ARBA" id="ARBA00022630"/>
    </source>
</evidence>
<dbReference type="EMBL" id="JBFXLU010000004">
    <property type="protein sequence ID" value="KAL2857318.1"/>
    <property type="molecule type" value="Genomic_DNA"/>
</dbReference>
<protein>
    <submittedName>
        <fullName evidence="6">FAD/NAD(P)-binding domain-containing protein</fullName>
    </submittedName>
</protein>
<dbReference type="Proteomes" id="UP001610446">
    <property type="component" value="Unassembled WGS sequence"/>
</dbReference>
<accession>A0ABR4KYG3</accession>
<dbReference type="InterPro" id="IPR002938">
    <property type="entry name" value="FAD-bd"/>
</dbReference>
<keyword evidence="3" id="KW-0274">FAD</keyword>
<keyword evidence="2" id="KW-0285">Flavoprotein</keyword>
<evidence type="ECO:0000256" key="1">
    <source>
        <dbReference type="ARBA" id="ARBA00001974"/>
    </source>
</evidence>
<dbReference type="InterPro" id="IPR036188">
    <property type="entry name" value="FAD/NAD-bd_sf"/>
</dbReference>
<comment type="caution">
    <text evidence="6">The sequence shown here is derived from an EMBL/GenBank/DDBJ whole genome shotgun (WGS) entry which is preliminary data.</text>
</comment>
<name>A0ABR4KYG3_9EURO</name>
<evidence type="ECO:0000313" key="7">
    <source>
        <dbReference type="Proteomes" id="UP001610446"/>
    </source>
</evidence>
<dbReference type="Gene3D" id="3.30.9.10">
    <property type="entry name" value="D-Amino Acid Oxidase, subunit A, domain 2"/>
    <property type="match status" value="1"/>
</dbReference>
<sequence>MTTPMLPVLIAGAGPVGCFIAYRLGKAGVPVQIFEKEAELPYSPRAVGYYGATQNVFQDAGLYELIRSEGFVTTGLCWRQLPTPNSEGGKSLGRMIAHQPLCAPGDTVRACPSGLLNLRQSELTKLLLREALATGNVSVSFSREVTSIEQKDDCVHIGLNDSPELHVTGSYLVGADGGKSRVRKILGTPCLGHTWPERLISTDVHLYNEVDPVYHTMYIMDTKNYTIMTPLTEPKVGQRSLWRCTIAIPPEDERTDDELAQEAAIQDLYEQVVPGPRPLQAEISTKTVYRIHQRLVTTMRKGRCVLAGDAAHLNNPYGAMGLNTGLLDGDALAEALLMVLQEGKSEELLTIYSDERRRVYQKFVDPTTTANKLRLHSPNAEAAAADDEYFRTLQNPTPEVLAELAKPYFEIWRTDMRALAEKFGL</sequence>
<dbReference type="Pfam" id="PF01494">
    <property type="entry name" value="FAD_binding_3"/>
    <property type="match status" value="1"/>
</dbReference>
<dbReference type="PANTHER" id="PTHR43004:SF19">
    <property type="entry name" value="BINDING MONOOXYGENASE, PUTATIVE (JCVI)-RELATED"/>
    <property type="match status" value="1"/>
</dbReference>
<dbReference type="InterPro" id="IPR050641">
    <property type="entry name" value="RIFMO-like"/>
</dbReference>
<evidence type="ECO:0000259" key="5">
    <source>
        <dbReference type="Pfam" id="PF01494"/>
    </source>
</evidence>
<reference evidence="6 7" key="1">
    <citation type="submission" date="2024-07" db="EMBL/GenBank/DDBJ databases">
        <title>Section-level genome sequencing and comparative genomics of Aspergillus sections Usti and Cavernicolus.</title>
        <authorList>
            <consortium name="Lawrence Berkeley National Laboratory"/>
            <person name="Nybo J.L."/>
            <person name="Vesth T.C."/>
            <person name="Theobald S."/>
            <person name="Frisvad J.C."/>
            <person name="Larsen T.O."/>
            <person name="Kjaerboelling I."/>
            <person name="Rothschild-Mancinelli K."/>
            <person name="Lyhne E.K."/>
            <person name="Kogle M.E."/>
            <person name="Barry K."/>
            <person name="Clum A."/>
            <person name="Na H."/>
            <person name="Ledsgaard L."/>
            <person name="Lin J."/>
            <person name="Lipzen A."/>
            <person name="Kuo A."/>
            <person name="Riley R."/>
            <person name="Mondo S."/>
            <person name="Labutti K."/>
            <person name="Haridas S."/>
            <person name="Pangalinan J."/>
            <person name="Salamov A.A."/>
            <person name="Simmons B.A."/>
            <person name="Magnuson J.K."/>
            <person name="Chen J."/>
            <person name="Drula E."/>
            <person name="Henrissat B."/>
            <person name="Wiebenga A."/>
            <person name="Lubbers R.J."/>
            <person name="Gomes A.C."/>
            <person name="Makela M.R."/>
            <person name="Stajich J."/>
            <person name="Grigoriev I.V."/>
            <person name="Mortensen U.H."/>
            <person name="De Vries R.P."/>
            <person name="Baker S.E."/>
            <person name="Andersen M.R."/>
        </authorList>
    </citation>
    <scope>NUCLEOTIDE SEQUENCE [LARGE SCALE GENOMIC DNA]</scope>
    <source>
        <strain evidence="6 7">CBS 123904</strain>
    </source>
</reference>
<feature type="domain" description="FAD-binding" evidence="5">
    <location>
        <begin position="6"/>
        <end position="365"/>
    </location>
</feature>